<dbReference type="Pfam" id="PF12130">
    <property type="entry name" value="bMERB_dom"/>
    <property type="match status" value="1"/>
</dbReference>
<dbReference type="PANTHER" id="PTHR23167:SF46">
    <property type="entry name" value="EPS15 HOMOLOGY DOMAIN CONTAINING PROTEIN-BINDING PROTEIN 1, ISOFORM F"/>
    <property type="match status" value="1"/>
</dbReference>
<dbReference type="SMART" id="SM01203">
    <property type="entry name" value="DUF3585"/>
    <property type="match status" value="1"/>
</dbReference>
<dbReference type="InterPro" id="IPR050540">
    <property type="entry name" value="F-actin_Monoox_Mical"/>
</dbReference>
<sequence>VMRELEILRRQRERDEAIDLTNILDEDRTKFSAAVRVSQKIEDKENKKVEKRSRKLDNPFDSDSDSDNVSKCTAYTPMVRQSNSGIAANTNGSTNASANPISSIVTNRHEELMKKRQQISSASSVIIDSTDAAARERRHREEARRLMSDAASDGVTLVLGDSAPTTAHQSPAVATTSGLLRKLSPFASEEVGRSNLHTLDETSITAPLETLTRRLSCSNADIHKNNLGVTLDRAKRYGSMRGQELIESVAKVAGRAFTTSLSTSENPVSVTPTRKLISQWEKDGANLEKIQAELNRLSKCLAQVSGEDEIICSQLMKAKVSSEEEERLLQEHMRLLTEKDAIVRRTEYFNVLEQLREVEDKITNLQHELGSASVIDQVDKTEDDKKRIDRMMDDLVALVNKKDRLSQKLISHEAEDEEIDERDRLTLEAAANFSRGSEQPLSASKRLITWIRSEMSS</sequence>
<dbReference type="InterPro" id="IPR022735">
    <property type="entry name" value="bMERB_dom"/>
</dbReference>
<gene>
    <name evidence="4" type="ORF">NOO_LOCUS2875</name>
</gene>
<dbReference type="AlphaFoldDB" id="A0A182E4F5"/>
<dbReference type="WBParaSite" id="nOo.2.0.1.t02875-RA">
    <property type="protein sequence ID" value="nOo.2.0.1.t02875-RA"/>
    <property type="gene ID" value="nOo.2.0.1.g02875"/>
</dbReference>
<keyword evidence="1" id="KW-0175">Coiled coil</keyword>
<evidence type="ECO:0000256" key="1">
    <source>
        <dbReference type="SAM" id="Coils"/>
    </source>
</evidence>
<dbReference type="OrthoDB" id="5860555at2759"/>
<dbReference type="STRING" id="42157.A0A182E4F5"/>
<proteinExistence type="predicted"/>
<organism evidence="6">
    <name type="scientific">Onchocerca ochengi</name>
    <name type="common">Filarial nematode worm</name>
    <dbReference type="NCBI Taxonomy" id="42157"/>
    <lineage>
        <taxon>Eukaryota</taxon>
        <taxon>Metazoa</taxon>
        <taxon>Ecdysozoa</taxon>
        <taxon>Nematoda</taxon>
        <taxon>Chromadorea</taxon>
        <taxon>Rhabditida</taxon>
        <taxon>Spirurina</taxon>
        <taxon>Spiruromorpha</taxon>
        <taxon>Filarioidea</taxon>
        <taxon>Onchocercidae</taxon>
        <taxon>Onchocerca</taxon>
    </lineage>
</organism>
<evidence type="ECO:0000259" key="3">
    <source>
        <dbReference type="PROSITE" id="PS51848"/>
    </source>
</evidence>
<name>A0A182E4F5_ONCOC</name>
<evidence type="ECO:0000256" key="2">
    <source>
        <dbReference type="SAM" id="MobiDB-lite"/>
    </source>
</evidence>
<dbReference type="PROSITE" id="PS51848">
    <property type="entry name" value="BMERB"/>
    <property type="match status" value="1"/>
</dbReference>
<dbReference type="PANTHER" id="PTHR23167">
    <property type="entry name" value="CALPONIN HOMOLOGY DOMAIN-CONTAINING PROTEIN DDB_G0272472-RELATED"/>
    <property type="match status" value="1"/>
</dbReference>
<evidence type="ECO:0000313" key="5">
    <source>
        <dbReference type="Proteomes" id="UP000271087"/>
    </source>
</evidence>
<feature type="domain" description="BMERB" evidence="3">
    <location>
        <begin position="276"/>
        <end position="425"/>
    </location>
</feature>
<evidence type="ECO:0000313" key="4">
    <source>
        <dbReference type="EMBL" id="VDK67311.1"/>
    </source>
</evidence>
<dbReference type="Proteomes" id="UP000271087">
    <property type="component" value="Unassembled WGS sequence"/>
</dbReference>
<accession>A0A182E4F5</accession>
<feature type="coiled-coil region" evidence="1">
    <location>
        <begin position="348"/>
        <end position="415"/>
    </location>
</feature>
<dbReference type="EMBL" id="UYRW01000495">
    <property type="protein sequence ID" value="VDK67311.1"/>
    <property type="molecule type" value="Genomic_DNA"/>
</dbReference>
<protein>
    <submittedName>
        <fullName evidence="6">BMERB domain-containing protein</fullName>
    </submittedName>
</protein>
<feature type="region of interest" description="Disordered" evidence="2">
    <location>
        <begin position="42"/>
        <end position="69"/>
    </location>
</feature>
<reference evidence="4 5" key="2">
    <citation type="submission" date="2018-08" db="EMBL/GenBank/DDBJ databases">
        <authorList>
            <person name="Laetsch R D."/>
            <person name="Stevens L."/>
            <person name="Kumar S."/>
            <person name="Blaxter L. M."/>
        </authorList>
    </citation>
    <scope>NUCLEOTIDE SEQUENCE [LARGE SCALE GENOMIC DNA]</scope>
</reference>
<evidence type="ECO:0000313" key="6">
    <source>
        <dbReference type="WBParaSite" id="nOo.2.0.1.t02875-RA"/>
    </source>
</evidence>
<reference evidence="6" key="1">
    <citation type="submission" date="2016-06" db="UniProtKB">
        <authorList>
            <consortium name="WormBaseParasite"/>
        </authorList>
    </citation>
    <scope>IDENTIFICATION</scope>
</reference>
<keyword evidence="5" id="KW-1185">Reference proteome</keyword>